<dbReference type="SUPFAM" id="SSF49313">
    <property type="entry name" value="Cadherin-like"/>
    <property type="match status" value="1"/>
</dbReference>
<dbReference type="Proteomes" id="UP000004358">
    <property type="component" value="Unassembled WGS sequence"/>
</dbReference>
<proteinExistence type="predicted"/>
<evidence type="ECO:0000313" key="2">
    <source>
        <dbReference type="Proteomes" id="UP000004358"/>
    </source>
</evidence>
<dbReference type="STRING" id="314230.DSM3645_11222"/>
<protein>
    <recommendedName>
        <fullName evidence="3">Cadherin domain-containing protein</fullName>
    </recommendedName>
</protein>
<dbReference type="HOGENOM" id="CLU_532842_0_0_0"/>
<evidence type="ECO:0000313" key="1">
    <source>
        <dbReference type="EMBL" id="EAQ80412.1"/>
    </source>
</evidence>
<comment type="caution">
    <text evidence="1">The sequence shown here is derived from an EMBL/GenBank/DDBJ whole genome shotgun (WGS) entry which is preliminary data.</text>
</comment>
<dbReference type="RefSeq" id="WP_002655841.1">
    <property type="nucleotide sequence ID" value="NZ_CH672377.1"/>
</dbReference>
<dbReference type="eggNOG" id="COG2911">
    <property type="taxonomic scope" value="Bacteria"/>
</dbReference>
<accession>A3ZSY6</accession>
<gene>
    <name evidence="1" type="ORF">DSM3645_11222</name>
</gene>
<name>A3ZSY6_9BACT</name>
<dbReference type="Gene3D" id="2.60.40.10">
    <property type="entry name" value="Immunoglobulins"/>
    <property type="match status" value="1"/>
</dbReference>
<dbReference type="GO" id="GO:0005509">
    <property type="term" value="F:calcium ion binding"/>
    <property type="evidence" value="ECO:0007669"/>
    <property type="project" value="InterPro"/>
</dbReference>
<reference evidence="1 2" key="1">
    <citation type="submission" date="2006-02" db="EMBL/GenBank/DDBJ databases">
        <authorList>
            <person name="Amann R."/>
            <person name="Ferriera S."/>
            <person name="Johnson J."/>
            <person name="Kravitz S."/>
            <person name="Halpern A."/>
            <person name="Remington K."/>
            <person name="Beeson K."/>
            <person name="Tran B."/>
            <person name="Rogers Y.-H."/>
            <person name="Friedman R."/>
            <person name="Venter J.C."/>
        </authorList>
    </citation>
    <scope>NUCLEOTIDE SEQUENCE [LARGE SCALE GENOMIC DNA]</scope>
    <source>
        <strain evidence="1 2">DSM 3645</strain>
    </source>
</reference>
<dbReference type="OrthoDB" id="254354at2"/>
<evidence type="ECO:0008006" key="3">
    <source>
        <dbReference type="Google" id="ProtNLM"/>
    </source>
</evidence>
<organism evidence="1 2">
    <name type="scientific">Blastopirellula marina DSM 3645</name>
    <dbReference type="NCBI Taxonomy" id="314230"/>
    <lineage>
        <taxon>Bacteria</taxon>
        <taxon>Pseudomonadati</taxon>
        <taxon>Planctomycetota</taxon>
        <taxon>Planctomycetia</taxon>
        <taxon>Pirellulales</taxon>
        <taxon>Pirellulaceae</taxon>
        <taxon>Blastopirellula</taxon>
    </lineage>
</organism>
<dbReference type="AlphaFoldDB" id="A3ZSY6"/>
<dbReference type="InterPro" id="IPR013783">
    <property type="entry name" value="Ig-like_fold"/>
</dbReference>
<dbReference type="EMBL" id="AANZ01000009">
    <property type="protein sequence ID" value="EAQ80412.1"/>
    <property type="molecule type" value="Genomic_DNA"/>
</dbReference>
<dbReference type="InterPro" id="IPR015919">
    <property type="entry name" value="Cadherin-like_sf"/>
</dbReference>
<sequence>MSYRRALSCERLEGRQLLSVSPTGVEQLVNEPSIGDQITDAGNSASFLDDGSIVVAYSGVGFGDRDGVFFRLLDESGQPLGSSQLINQTTAGEQSNVSITLLPSGGFLAVWQGRGVGDRSGVFARWYDASGNAMTGEVLINQTTGGVQENPEVAIASDGTATFVWQGVGSGDFDGIFARRFSSAGVALSGEMLVNTTTFREQAYADIAINADGIMLVTWSSRHQDGSDWGIYAQRFSADGTKLGSEFLVNANTAQSQEAASVVALGDSFAVAWQSRNQDGDGWGIYAQQVGVSTGLIGSEFLINAATAGQQFEVNLAATADGAIIAAWTDGVLDGTGWNVKARSIDLSTPTPALADEFFVNASTATPQFGHQRAPNIAASDAAFAIAWNGDGVVDHDGVYLLCVPAEAVVNLSPDLAPIPDQMAQVGVELVIEITATDPNPGDTLTYILDAEDSPAGATIEKIDNNHAIIRWTPTAADLPGPVSFRVLVIDNGEPPLADDEEFVVTLSAPV</sequence>
<dbReference type="GO" id="GO:0016020">
    <property type="term" value="C:membrane"/>
    <property type="evidence" value="ECO:0007669"/>
    <property type="project" value="InterPro"/>
</dbReference>